<name>A0ABT6TQ42_9BACL</name>
<evidence type="ECO:0000313" key="2">
    <source>
        <dbReference type="Proteomes" id="UP001161691"/>
    </source>
</evidence>
<protein>
    <submittedName>
        <fullName evidence="1">Uncharacterized protein</fullName>
    </submittedName>
</protein>
<dbReference type="EMBL" id="JAGRPV010000001">
    <property type="protein sequence ID" value="MDI4648039.1"/>
    <property type="molecule type" value="Genomic_DNA"/>
</dbReference>
<proteinExistence type="predicted"/>
<dbReference type="Proteomes" id="UP001161691">
    <property type="component" value="Unassembled WGS sequence"/>
</dbReference>
<accession>A0ABT6TQ42</accession>
<comment type="caution">
    <text evidence="1">The sequence shown here is derived from an EMBL/GenBank/DDBJ whole genome shotgun (WGS) entry which is preliminary data.</text>
</comment>
<evidence type="ECO:0000313" key="1">
    <source>
        <dbReference type="EMBL" id="MDI4648039.1"/>
    </source>
</evidence>
<keyword evidence="2" id="KW-1185">Reference proteome</keyword>
<gene>
    <name evidence="1" type="ORF">KB449_24015</name>
</gene>
<reference evidence="1" key="1">
    <citation type="submission" date="2023-04" db="EMBL/GenBank/DDBJ databases">
        <title>Comparative genomic analysis of Cohnella hashimotonis sp. nov., isolated from the International Space Station.</title>
        <authorList>
            <person name="Venkateswaran K."/>
            <person name="Simpson A."/>
        </authorList>
    </citation>
    <scope>NUCLEOTIDE SEQUENCE</scope>
    <source>
        <strain evidence="1">F6_2S_P_1</strain>
    </source>
</reference>
<organism evidence="1 2">
    <name type="scientific">Cohnella hashimotonis</name>
    <dbReference type="NCBI Taxonomy" id="2826895"/>
    <lineage>
        <taxon>Bacteria</taxon>
        <taxon>Bacillati</taxon>
        <taxon>Bacillota</taxon>
        <taxon>Bacilli</taxon>
        <taxon>Bacillales</taxon>
        <taxon>Paenibacillaceae</taxon>
        <taxon>Cohnella</taxon>
    </lineage>
</organism>
<sequence length="245" mass="28255">MIRNTCYDMQSEGGRGIFLYEAIGLFEDRDFFEQAIIQRFMRKNLDAGLFNQLCELLDSFSMDGSMKARDTLYEKYRILLGTLSQRTTRKQKNNLEWLCIWLTSIDEFSAFKSIVTQLGERILENSKSVQVDWFYANSKNKFGDKRVDKYLQKNAAKSEQINAFLMAVSPSETPNKEGIPAPTLENLIQTARENPIRSRMLSLRYAKVATDTDLVKLAKRAIEESDLATKLGLLWTFKKVRFPLG</sequence>
<dbReference type="RefSeq" id="WP_282910777.1">
    <property type="nucleotide sequence ID" value="NZ_JAGRPV010000001.1"/>
</dbReference>